<keyword evidence="1" id="KW-0862">Zinc</keyword>
<feature type="region of interest" description="Disordered" evidence="2">
    <location>
        <begin position="1"/>
        <end position="26"/>
    </location>
</feature>
<accession>A0A9J6FJ90</accession>
<comment type="caution">
    <text evidence="4">The sequence shown here is derived from an EMBL/GenBank/DDBJ whole genome shotgun (WGS) entry which is preliminary data.</text>
</comment>
<feature type="region of interest" description="Disordered" evidence="2">
    <location>
        <begin position="272"/>
        <end position="402"/>
    </location>
</feature>
<keyword evidence="1" id="KW-0863">Zinc-finger</keyword>
<evidence type="ECO:0000313" key="5">
    <source>
        <dbReference type="Proteomes" id="UP000821853"/>
    </source>
</evidence>
<dbReference type="Proteomes" id="UP000821853">
    <property type="component" value="Chromosome 1"/>
</dbReference>
<organism evidence="4 5">
    <name type="scientific">Haemaphysalis longicornis</name>
    <name type="common">Bush tick</name>
    <dbReference type="NCBI Taxonomy" id="44386"/>
    <lineage>
        <taxon>Eukaryota</taxon>
        <taxon>Metazoa</taxon>
        <taxon>Ecdysozoa</taxon>
        <taxon>Arthropoda</taxon>
        <taxon>Chelicerata</taxon>
        <taxon>Arachnida</taxon>
        <taxon>Acari</taxon>
        <taxon>Parasitiformes</taxon>
        <taxon>Ixodida</taxon>
        <taxon>Ixodoidea</taxon>
        <taxon>Ixodidae</taxon>
        <taxon>Haemaphysalinae</taxon>
        <taxon>Haemaphysalis</taxon>
    </lineage>
</organism>
<evidence type="ECO:0000256" key="2">
    <source>
        <dbReference type="SAM" id="MobiDB-lite"/>
    </source>
</evidence>
<feature type="compositionally biased region" description="Low complexity" evidence="2">
    <location>
        <begin position="1"/>
        <end position="18"/>
    </location>
</feature>
<reference evidence="4 5" key="1">
    <citation type="journal article" date="2020" name="Cell">
        <title>Large-Scale Comparative Analyses of Tick Genomes Elucidate Their Genetic Diversity and Vector Capacities.</title>
        <authorList>
            <consortium name="Tick Genome and Microbiome Consortium (TIGMIC)"/>
            <person name="Jia N."/>
            <person name="Wang J."/>
            <person name="Shi W."/>
            <person name="Du L."/>
            <person name="Sun Y."/>
            <person name="Zhan W."/>
            <person name="Jiang J.F."/>
            <person name="Wang Q."/>
            <person name="Zhang B."/>
            <person name="Ji P."/>
            <person name="Bell-Sakyi L."/>
            <person name="Cui X.M."/>
            <person name="Yuan T.T."/>
            <person name="Jiang B.G."/>
            <person name="Yang W.F."/>
            <person name="Lam T.T."/>
            <person name="Chang Q.C."/>
            <person name="Ding S.J."/>
            <person name="Wang X.J."/>
            <person name="Zhu J.G."/>
            <person name="Ruan X.D."/>
            <person name="Zhao L."/>
            <person name="Wei J.T."/>
            <person name="Ye R.Z."/>
            <person name="Que T.C."/>
            <person name="Du C.H."/>
            <person name="Zhou Y.H."/>
            <person name="Cheng J.X."/>
            <person name="Dai P.F."/>
            <person name="Guo W.B."/>
            <person name="Han X.H."/>
            <person name="Huang E.J."/>
            <person name="Li L.F."/>
            <person name="Wei W."/>
            <person name="Gao Y.C."/>
            <person name="Liu J.Z."/>
            <person name="Shao H.Z."/>
            <person name="Wang X."/>
            <person name="Wang C.C."/>
            <person name="Yang T.C."/>
            <person name="Huo Q.B."/>
            <person name="Li W."/>
            <person name="Chen H.Y."/>
            <person name="Chen S.E."/>
            <person name="Zhou L.G."/>
            <person name="Ni X.B."/>
            <person name="Tian J.H."/>
            <person name="Sheng Y."/>
            <person name="Liu T."/>
            <person name="Pan Y.S."/>
            <person name="Xia L.Y."/>
            <person name="Li J."/>
            <person name="Zhao F."/>
            <person name="Cao W.C."/>
        </authorList>
    </citation>
    <scope>NUCLEOTIDE SEQUENCE [LARGE SCALE GENOMIC DNA]</scope>
    <source>
        <strain evidence="4">HaeL-2018</strain>
    </source>
</reference>
<dbReference type="GO" id="GO:0008270">
    <property type="term" value="F:zinc ion binding"/>
    <property type="evidence" value="ECO:0007669"/>
    <property type="project" value="UniProtKB-KW"/>
</dbReference>
<dbReference type="OrthoDB" id="6494660at2759"/>
<feature type="compositionally biased region" description="Low complexity" evidence="2">
    <location>
        <begin position="272"/>
        <end position="286"/>
    </location>
</feature>
<sequence>MSGASSSRSAGAPASNRSFPGTSATVPGSSEYRMLLPTLPTGKVTENSLFLHCDPAARPYGIQDIAAGLSAVIELKSIASLGGFQFNHVWMITFKTGEDMAPLASKSEITVKGRKCVVIDPNVQEKEIKVHWVPHHVPDVLIAQQLGRFGKVKRVVREKWRIPGLEEAETNTRVVQLAPRDAEALNEVPHQAKIDGVPILITVPGRPPLCLRCRQLGHIRRQCRATWCRKCRSFGHIDADCVQTYASKTKQRSAPQTMDDFMDAEDIEAAKSTAAAPGAIAAAESKAGGDPKEPVTESATETSPPPTAKPNEDEQQSGEEKPAEPEGEEVPAPSDQPGGTDRADADEYPPTKDAAAPRQPATAGVETRRRARGKQGGAAPNHPSQGETGSTNPEGSSTSGRS</sequence>
<dbReference type="SMART" id="SM00343">
    <property type="entry name" value="ZnF_C2HC"/>
    <property type="match status" value="2"/>
</dbReference>
<evidence type="ECO:0000256" key="1">
    <source>
        <dbReference type="PROSITE-ProRule" id="PRU00047"/>
    </source>
</evidence>
<feature type="domain" description="CCHC-type" evidence="3">
    <location>
        <begin position="210"/>
        <end position="224"/>
    </location>
</feature>
<dbReference type="Gene3D" id="4.10.60.10">
    <property type="entry name" value="Zinc finger, CCHC-type"/>
    <property type="match status" value="1"/>
</dbReference>
<evidence type="ECO:0000259" key="3">
    <source>
        <dbReference type="PROSITE" id="PS50158"/>
    </source>
</evidence>
<dbReference type="GO" id="GO:0003723">
    <property type="term" value="F:RNA binding"/>
    <property type="evidence" value="ECO:0007669"/>
    <property type="project" value="InterPro"/>
</dbReference>
<dbReference type="PROSITE" id="PS50158">
    <property type="entry name" value="ZF_CCHC"/>
    <property type="match status" value="1"/>
</dbReference>
<protein>
    <recommendedName>
        <fullName evidence="3">CCHC-type domain-containing protein</fullName>
    </recommendedName>
</protein>
<dbReference type="VEuPathDB" id="VectorBase:HLOH_042261"/>
<dbReference type="AlphaFoldDB" id="A0A9J6FJ90"/>
<name>A0A9J6FJ90_HAELO</name>
<keyword evidence="5" id="KW-1185">Reference proteome</keyword>
<evidence type="ECO:0000313" key="4">
    <source>
        <dbReference type="EMBL" id="KAH9363077.1"/>
    </source>
</evidence>
<dbReference type="InterPro" id="IPR036875">
    <property type="entry name" value="Znf_CCHC_sf"/>
</dbReference>
<dbReference type="SUPFAM" id="SSF57756">
    <property type="entry name" value="Retrovirus zinc finger-like domains"/>
    <property type="match status" value="1"/>
</dbReference>
<dbReference type="EMBL" id="JABSTR010000001">
    <property type="protein sequence ID" value="KAH9363077.1"/>
    <property type="molecule type" value="Genomic_DNA"/>
</dbReference>
<dbReference type="OMA" id="PHNINTK"/>
<proteinExistence type="predicted"/>
<feature type="compositionally biased region" description="Polar residues" evidence="2">
    <location>
        <begin position="382"/>
        <end position="402"/>
    </location>
</feature>
<dbReference type="PANTHER" id="PTHR22639:SF3">
    <property type="entry name" value="ZINC FINGER CCHC DOMAIN-CONTAINING PROTEIN 3"/>
    <property type="match status" value="1"/>
</dbReference>
<keyword evidence="1" id="KW-0479">Metal-binding</keyword>
<dbReference type="InterPro" id="IPR042509">
    <property type="entry name" value="ZCCHC3"/>
</dbReference>
<dbReference type="InterPro" id="IPR001878">
    <property type="entry name" value="Znf_CCHC"/>
</dbReference>
<dbReference type="GO" id="GO:0002218">
    <property type="term" value="P:activation of innate immune response"/>
    <property type="evidence" value="ECO:0007669"/>
    <property type="project" value="InterPro"/>
</dbReference>
<dbReference type="GO" id="GO:0003690">
    <property type="term" value="F:double-stranded DNA binding"/>
    <property type="evidence" value="ECO:0007669"/>
    <property type="project" value="InterPro"/>
</dbReference>
<dbReference type="PANTHER" id="PTHR22639">
    <property type="entry name" value="GAG-RELATED PROTEIN"/>
    <property type="match status" value="1"/>
</dbReference>
<gene>
    <name evidence="4" type="ORF">HPB48_014141</name>
</gene>